<evidence type="ECO:0000256" key="2">
    <source>
        <dbReference type="ARBA" id="ARBA00022679"/>
    </source>
</evidence>
<feature type="chain" id="PRO_5040246917" description="ETFB lysine methyltransferase" evidence="7">
    <location>
        <begin position="24"/>
        <end position="461"/>
    </location>
</feature>
<dbReference type="EMBL" id="CAICTM010000062">
    <property type="protein sequence ID" value="CAB9499534.1"/>
    <property type="molecule type" value="Genomic_DNA"/>
</dbReference>
<evidence type="ECO:0000313" key="8">
    <source>
        <dbReference type="EMBL" id="CAB9499534.1"/>
    </source>
</evidence>
<dbReference type="InterPro" id="IPR029063">
    <property type="entry name" value="SAM-dependent_MTases_sf"/>
</dbReference>
<evidence type="ECO:0000256" key="5">
    <source>
        <dbReference type="ARBA" id="ARBA00042266"/>
    </source>
</evidence>
<comment type="similarity">
    <text evidence="3">Belongs to the methyltransferase superfamily. ETFBKMT family.</text>
</comment>
<keyword evidence="2" id="KW-0808">Transferase</keyword>
<dbReference type="GO" id="GO:0016279">
    <property type="term" value="F:protein-lysine N-methyltransferase activity"/>
    <property type="evidence" value="ECO:0007669"/>
    <property type="project" value="TreeGrafter"/>
</dbReference>
<name>A0A9N8DH14_9STRA</name>
<feature type="compositionally biased region" description="Basic and acidic residues" evidence="6">
    <location>
        <begin position="105"/>
        <end position="114"/>
    </location>
</feature>
<accession>A0A9N8DH14</accession>
<evidence type="ECO:0000313" key="9">
    <source>
        <dbReference type="Proteomes" id="UP001153069"/>
    </source>
</evidence>
<feature type="region of interest" description="Disordered" evidence="6">
    <location>
        <begin position="44"/>
        <end position="63"/>
    </location>
</feature>
<gene>
    <name evidence="8" type="ORF">SEMRO_63_G035870.1</name>
</gene>
<dbReference type="Pfam" id="PF06325">
    <property type="entry name" value="PrmA"/>
    <property type="match status" value="2"/>
</dbReference>
<dbReference type="Proteomes" id="UP001153069">
    <property type="component" value="Unassembled WGS sequence"/>
</dbReference>
<evidence type="ECO:0000256" key="3">
    <source>
        <dbReference type="ARBA" id="ARBA00037932"/>
    </source>
</evidence>
<evidence type="ECO:0000256" key="6">
    <source>
        <dbReference type="SAM" id="MobiDB-lite"/>
    </source>
</evidence>
<feature type="region of interest" description="Disordered" evidence="6">
    <location>
        <begin position="104"/>
        <end position="123"/>
    </location>
</feature>
<feature type="signal peptide" evidence="7">
    <location>
        <begin position="1"/>
        <end position="23"/>
    </location>
</feature>
<dbReference type="GO" id="GO:0032259">
    <property type="term" value="P:methylation"/>
    <property type="evidence" value="ECO:0007669"/>
    <property type="project" value="UniProtKB-KW"/>
</dbReference>
<evidence type="ECO:0000256" key="1">
    <source>
        <dbReference type="ARBA" id="ARBA00022603"/>
    </source>
</evidence>
<evidence type="ECO:0000256" key="4">
    <source>
        <dbReference type="ARBA" id="ARBA00041867"/>
    </source>
</evidence>
<dbReference type="Gene3D" id="3.40.50.150">
    <property type="entry name" value="Vaccinia Virus protein VP39"/>
    <property type="match status" value="1"/>
</dbReference>
<protein>
    <recommendedName>
        <fullName evidence="5">ETFB lysine methyltransferase</fullName>
    </recommendedName>
    <alternativeName>
        <fullName evidence="4">Protein N-lysine methyltransferase METTL20</fullName>
    </alternativeName>
</protein>
<organism evidence="8 9">
    <name type="scientific">Seminavis robusta</name>
    <dbReference type="NCBI Taxonomy" id="568900"/>
    <lineage>
        <taxon>Eukaryota</taxon>
        <taxon>Sar</taxon>
        <taxon>Stramenopiles</taxon>
        <taxon>Ochrophyta</taxon>
        <taxon>Bacillariophyta</taxon>
        <taxon>Bacillariophyceae</taxon>
        <taxon>Bacillariophycidae</taxon>
        <taxon>Naviculales</taxon>
        <taxon>Naviculaceae</taxon>
        <taxon>Seminavis</taxon>
    </lineage>
</organism>
<keyword evidence="7" id="KW-0732">Signal</keyword>
<dbReference type="SUPFAM" id="SSF53335">
    <property type="entry name" value="S-adenosyl-L-methionine-dependent methyltransferases"/>
    <property type="match status" value="1"/>
</dbReference>
<dbReference type="OrthoDB" id="419617at2759"/>
<proteinExistence type="inferred from homology"/>
<keyword evidence="1 8" id="KW-0489">Methyltransferase</keyword>
<reference evidence="8" key="1">
    <citation type="submission" date="2020-06" db="EMBL/GenBank/DDBJ databases">
        <authorList>
            <consortium name="Plant Systems Biology data submission"/>
        </authorList>
    </citation>
    <scope>NUCLEOTIDE SEQUENCE</scope>
    <source>
        <strain evidence="8">D6</strain>
    </source>
</reference>
<keyword evidence="9" id="KW-1185">Reference proteome</keyword>
<dbReference type="PANTHER" id="PTHR43648:SF1">
    <property type="entry name" value="ELECTRON TRANSFER FLAVOPROTEIN BETA SUBUNIT LYSINE METHYLTRANSFERASE"/>
    <property type="match status" value="1"/>
</dbReference>
<dbReference type="InterPro" id="IPR050078">
    <property type="entry name" value="Ribosomal_L11_MeTrfase_PrmA"/>
</dbReference>
<dbReference type="PANTHER" id="PTHR43648">
    <property type="entry name" value="ELECTRON TRANSFER FLAVOPROTEIN BETA SUBUNIT LYSINE METHYLTRANSFERASE"/>
    <property type="match status" value="1"/>
</dbReference>
<evidence type="ECO:0000256" key="7">
    <source>
        <dbReference type="SAM" id="SignalP"/>
    </source>
</evidence>
<sequence>MPRMSCLLILAVATVLLDKPTYGFLGNHLLFGSLKKNKLQQTLFRSTTSPSPPSVQHQKDDDDDEDTAAHLLRSVTICNIPRDQEPELLCDFLMEIGACSTAITDSDRGTDREQPLFGEPLSNRDPWQDSLQWAAPIWNRCNVTAHFPSSIDLQGIVELIADVFPDQYPLQEYAVDQVPNRDWVVHVQQSWKPILIGPYVLRFPWHSRQDVDQAIQDNNNPDNHNKNNDKRVELLLQGGIAFGTGEHPTTQLCMEWIHHQVDKLLQSSSSSSSAAAQQQPITIMDYGAGSGILGMAACALDRQRVRAIGVDIDVDAIHIANANAAINGVNMQSYLPPLVETADDESKSLLLKAHAHAQKQLQGDDDDDDSSSDACSNLVLSKDLGKAVYDMAVANILAGPLVALSSTIASLVRPGGQLAMSGILTQQADMVVDAYKEYFEDVKVERELDGWILVTGVRKQQ</sequence>
<comment type="caution">
    <text evidence="8">The sequence shown here is derived from an EMBL/GenBank/DDBJ whole genome shotgun (WGS) entry which is preliminary data.</text>
</comment>
<dbReference type="AlphaFoldDB" id="A0A9N8DH14"/>